<proteinExistence type="predicted"/>
<protein>
    <submittedName>
        <fullName evidence="1">Uncharacterized protein</fullName>
    </submittedName>
</protein>
<dbReference type="AlphaFoldDB" id="A0A6B0UQM8"/>
<accession>A0A6B0UQM8</accession>
<organism evidence="1">
    <name type="scientific">Ixodes ricinus</name>
    <name type="common">Common tick</name>
    <name type="synonym">Acarus ricinus</name>
    <dbReference type="NCBI Taxonomy" id="34613"/>
    <lineage>
        <taxon>Eukaryota</taxon>
        <taxon>Metazoa</taxon>
        <taxon>Ecdysozoa</taxon>
        <taxon>Arthropoda</taxon>
        <taxon>Chelicerata</taxon>
        <taxon>Arachnida</taxon>
        <taxon>Acari</taxon>
        <taxon>Parasitiformes</taxon>
        <taxon>Ixodida</taxon>
        <taxon>Ixodoidea</taxon>
        <taxon>Ixodidae</taxon>
        <taxon>Ixodinae</taxon>
        <taxon>Ixodes</taxon>
    </lineage>
</organism>
<reference evidence="1" key="1">
    <citation type="submission" date="2019-12" db="EMBL/GenBank/DDBJ databases">
        <title>An insight into the sialome of adult female Ixodes ricinus ticks feeding for 6 days.</title>
        <authorList>
            <person name="Perner J."/>
            <person name="Ribeiro J.M.C."/>
        </authorList>
    </citation>
    <scope>NUCLEOTIDE SEQUENCE</scope>
    <source>
        <strain evidence="1">Semi-engorged</strain>
        <tissue evidence="1">Salivary glands</tissue>
    </source>
</reference>
<dbReference type="EMBL" id="GIFC01009889">
    <property type="protein sequence ID" value="MXU91972.1"/>
    <property type="molecule type" value="Transcribed_RNA"/>
</dbReference>
<evidence type="ECO:0000313" key="1">
    <source>
        <dbReference type="EMBL" id="MXU91972.1"/>
    </source>
</evidence>
<name>A0A6B0UQM8_IXORI</name>
<sequence>MVVRRLVRVATADWGALAGCWGGVHSIRVRSISIIVVPSSPLLDRLFSLSEPPEDLDVLLCRTMVVLRRRTAPSAAGALKILTAGSSSSTDTSCGSLAVLRFLALTVRSPNCKGIGAGSSSTQFFSG</sequence>